<comment type="caution">
    <text evidence="2">The sequence shown here is derived from an EMBL/GenBank/DDBJ whole genome shotgun (WGS) entry which is preliminary data.</text>
</comment>
<protein>
    <submittedName>
        <fullName evidence="2">Hygromycin-B 4-O-kinase</fullName>
    </submittedName>
</protein>
<evidence type="ECO:0000313" key="3">
    <source>
        <dbReference type="Proteomes" id="UP000295632"/>
    </source>
</evidence>
<keyword evidence="3" id="KW-1185">Reference proteome</keyword>
<dbReference type="InterPro" id="IPR051678">
    <property type="entry name" value="AGP_Transferase"/>
</dbReference>
<keyword evidence="2" id="KW-0418">Kinase</keyword>
<dbReference type="GO" id="GO:0016301">
    <property type="term" value="F:kinase activity"/>
    <property type="evidence" value="ECO:0007669"/>
    <property type="project" value="UniProtKB-KW"/>
</dbReference>
<dbReference type="EMBL" id="SNYJ01000005">
    <property type="protein sequence ID" value="TDQ40829.1"/>
    <property type="molecule type" value="Genomic_DNA"/>
</dbReference>
<dbReference type="Proteomes" id="UP000295632">
    <property type="component" value="Unassembled WGS sequence"/>
</dbReference>
<keyword evidence="2" id="KW-0808">Transferase</keyword>
<evidence type="ECO:0000313" key="2">
    <source>
        <dbReference type="EMBL" id="TDQ40829.1"/>
    </source>
</evidence>
<proteinExistence type="predicted"/>
<dbReference type="OrthoDB" id="3806873at2"/>
<gene>
    <name evidence="2" type="ORF">EV213_105175</name>
</gene>
<dbReference type="AlphaFoldDB" id="A0A4R6U7U5"/>
<name>A0A4R6U7U5_9BACI</name>
<organism evidence="2 3">
    <name type="scientific">Aureibacillus halotolerans</name>
    <dbReference type="NCBI Taxonomy" id="1508390"/>
    <lineage>
        <taxon>Bacteria</taxon>
        <taxon>Bacillati</taxon>
        <taxon>Bacillota</taxon>
        <taxon>Bacilli</taxon>
        <taxon>Bacillales</taxon>
        <taxon>Bacillaceae</taxon>
        <taxon>Aureibacillus</taxon>
    </lineage>
</organism>
<dbReference type="RefSeq" id="WP_133580017.1">
    <property type="nucleotide sequence ID" value="NZ_SNYJ01000005.1"/>
</dbReference>
<dbReference type="InterPro" id="IPR011009">
    <property type="entry name" value="Kinase-like_dom_sf"/>
</dbReference>
<dbReference type="SUPFAM" id="SSF56112">
    <property type="entry name" value="Protein kinase-like (PK-like)"/>
    <property type="match status" value="1"/>
</dbReference>
<dbReference type="Gene3D" id="3.90.1200.10">
    <property type="match status" value="1"/>
</dbReference>
<dbReference type="Gene3D" id="3.30.200.150">
    <property type="match status" value="1"/>
</dbReference>
<dbReference type="PANTHER" id="PTHR21310">
    <property type="entry name" value="AMINOGLYCOSIDE PHOSPHOTRANSFERASE-RELATED-RELATED"/>
    <property type="match status" value="1"/>
</dbReference>
<accession>A0A4R6U7U5</accession>
<dbReference type="InterPro" id="IPR002575">
    <property type="entry name" value="Aminoglycoside_PTrfase"/>
</dbReference>
<evidence type="ECO:0000259" key="1">
    <source>
        <dbReference type="Pfam" id="PF01636"/>
    </source>
</evidence>
<feature type="domain" description="Aminoglycoside phosphotransferase" evidence="1">
    <location>
        <begin position="28"/>
        <end position="243"/>
    </location>
</feature>
<sequence>MKSFKVSLTMERVESLIKQIVQGTVKNVTPIEKGELSRVFSFQSDEQPLIVHFKDDGKSFEKAQYMYMNFGERLPIPKVISRGVIENVHYAISEKAAGTAMDELSIEAVQWPLKDLAEQVTRMGEIDVPSTAGFQFIDPQENEASYETMTELIASHFHEEPSGFYENWTHLYHDSFLEKDVFQAGYQRLIELTAFAPKTPTLVHGDFHLGNMLANDTKVTGIVDWEMASFSDFMMDVANVHLWAPQLHFPTLLFQANNTIPHFSERLQCYMLFRTVDGLRFYAKQDAKESYNFIKGKLLELL</sequence>
<dbReference type="Pfam" id="PF01636">
    <property type="entry name" value="APH"/>
    <property type="match status" value="1"/>
</dbReference>
<reference evidence="2 3" key="1">
    <citation type="submission" date="2019-03" db="EMBL/GenBank/DDBJ databases">
        <title>Genomic Encyclopedia of Type Strains, Phase IV (KMG-IV): sequencing the most valuable type-strain genomes for metagenomic binning, comparative biology and taxonomic classification.</title>
        <authorList>
            <person name="Goeker M."/>
        </authorList>
    </citation>
    <scope>NUCLEOTIDE SEQUENCE [LARGE SCALE GENOMIC DNA]</scope>
    <source>
        <strain evidence="2 3">DSM 28697</strain>
    </source>
</reference>